<dbReference type="Pfam" id="PF01370">
    <property type="entry name" value="Epimerase"/>
    <property type="match status" value="1"/>
</dbReference>
<dbReference type="EMBL" id="FNMV01000003">
    <property type="protein sequence ID" value="SDW54402.1"/>
    <property type="molecule type" value="Genomic_DNA"/>
</dbReference>
<dbReference type="OrthoDB" id="112777at2"/>
<accession>A0A1H2UDZ0</accession>
<proteinExistence type="predicted"/>
<dbReference type="InterPro" id="IPR036291">
    <property type="entry name" value="NAD(P)-bd_dom_sf"/>
</dbReference>
<evidence type="ECO:0000259" key="1">
    <source>
        <dbReference type="Pfam" id="PF01370"/>
    </source>
</evidence>
<reference evidence="3" key="1">
    <citation type="submission" date="2016-10" db="EMBL/GenBank/DDBJ databases">
        <authorList>
            <person name="Varghese N."/>
            <person name="Submissions S."/>
        </authorList>
    </citation>
    <scope>NUCLEOTIDE SEQUENCE [LARGE SCALE GENOMIC DNA]</scope>
    <source>
        <strain evidence="3">DSM 15718</strain>
    </source>
</reference>
<gene>
    <name evidence="2" type="ORF">SAMN05444338_103149</name>
</gene>
<dbReference type="SUPFAM" id="SSF51735">
    <property type="entry name" value="NAD(P)-binding Rossmann-fold domains"/>
    <property type="match status" value="1"/>
</dbReference>
<feature type="domain" description="NAD-dependent epimerase/dehydratase" evidence="1">
    <location>
        <begin position="4"/>
        <end position="209"/>
    </location>
</feature>
<evidence type="ECO:0000313" key="2">
    <source>
        <dbReference type="EMBL" id="SDW54402.1"/>
    </source>
</evidence>
<dbReference type="PANTHER" id="PTHR43245">
    <property type="entry name" value="BIFUNCTIONAL POLYMYXIN RESISTANCE PROTEIN ARNA"/>
    <property type="match status" value="1"/>
</dbReference>
<name>A0A1H2UDZ0_9FLAO</name>
<organism evidence="2 3">
    <name type="scientific">Flavobacterium degerlachei</name>
    <dbReference type="NCBI Taxonomy" id="229203"/>
    <lineage>
        <taxon>Bacteria</taxon>
        <taxon>Pseudomonadati</taxon>
        <taxon>Bacteroidota</taxon>
        <taxon>Flavobacteriia</taxon>
        <taxon>Flavobacteriales</taxon>
        <taxon>Flavobacteriaceae</taxon>
        <taxon>Flavobacterium</taxon>
    </lineage>
</organism>
<dbReference type="InterPro" id="IPR001509">
    <property type="entry name" value="Epimerase_deHydtase"/>
</dbReference>
<dbReference type="PANTHER" id="PTHR43245:SF13">
    <property type="entry name" value="UDP-D-APIOSE_UDP-D-XYLOSE SYNTHASE 2"/>
    <property type="match status" value="1"/>
</dbReference>
<dbReference type="InterPro" id="IPR050177">
    <property type="entry name" value="Lipid_A_modif_metabolic_enz"/>
</dbReference>
<keyword evidence="3" id="KW-1185">Reference proteome</keyword>
<sequence>MQTILGANGIIGEELAKELRDKYTQEIKLVGRNPQKVHPDDLLFKADLLNAESVNKALENTQIAYLTVGLPYDSEIWLRDWVMIMENVIAACKQNNCKLVYFDNTYAYPQDSPIQTEKTPLESEGKKGRGKKMAAELLLKAIANKEIEAVICRAPEFYGPGKTKGLTNTLVFDNLKKGKNPKVFLKDNVLRTLIFTPDASKAMALIGNTSSAYGQTWHLPCDDNRLTYKQFIDEIANQLGRKIKYDVLSWWVLKIGSFFDKNLKETQELLPRYAIDNIFDSSKFKANFPDFKLTNYQDGIRIILSDYKIK</sequence>
<dbReference type="Proteomes" id="UP000198569">
    <property type="component" value="Unassembled WGS sequence"/>
</dbReference>
<dbReference type="RefSeq" id="WP_091430102.1">
    <property type="nucleotide sequence ID" value="NZ_FNMV01000003.1"/>
</dbReference>
<evidence type="ECO:0000313" key="3">
    <source>
        <dbReference type="Proteomes" id="UP000198569"/>
    </source>
</evidence>
<dbReference type="AlphaFoldDB" id="A0A1H2UDZ0"/>
<protein>
    <submittedName>
        <fullName evidence="2">Nucleoside-diphosphate-sugar epimerase</fullName>
    </submittedName>
</protein>
<dbReference type="STRING" id="229203.SAMN05444338_103149"/>
<dbReference type="Gene3D" id="3.40.50.720">
    <property type="entry name" value="NAD(P)-binding Rossmann-like Domain"/>
    <property type="match status" value="1"/>
</dbReference>